<feature type="compositionally biased region" description="Basic and acidic residues" evidence="1">
    <location>
        <begin position="147"/>
        <end position="161"/>
    </location>
</feature>
<feature type="region of interest" description="Disordered" evidence="1">
    <location>
        <begin position="145"/>
        <end position="190"/>
    </location>
</feature>
<evidence type="ECO:0000313" key="3">
    <source>
        <dbReference type="Proteomes" id="UP000184267"/>
    </source>
</evidence>
<sequence>MASSMSSPNQGSAALSQTNSSVPSPSTTRWSSLRRVIHVVIPSPQATTARVSTPAVTPIHGHPLAAAASPAVLSTLDTPTHGHGDVVAQTLHESPLTPTLPRMSARATRRSGHFSASSATDADVQMHSLVEAAYAGLMTPPLEAEEADHGAGEDEHSESAESSRAASAVDESDEDIRGLHSSDSRAIPPPIRATDSAVRRAAVVGAYRSSAVRGTPKGPSEFELTADASRATRRARRRVRASIYPASYFYNRLCFTFISDLLYMTYRKPKNISNPSEKLQTGKSKSRKQARECTRPPLSSKENTKPASKLQEGTKRTVTVHWSKPEYHYATDLLLTAIEERQTTCAALGFDPQGQDETNGVNKTSGKVVHEHYTSLARVVFLESGRFPKYTPDDIHELAGVIKNRVIKLKALYRECREKLTATGAGLVDEDRESEFEPGSQLANIWDEIQHDFPWYKRMNALMRGHPLIDRSGVANSATGVDLDILDRRSKLLVKAEDNNSGRARADDTHHRAASSDVSCSDSDDTAGDLVSSTESTASGSDEVKDTGTKKRKSPSTQPSASAGPTKCRKGMLQHVQEIAAADRSTRLKMTAMRLKAKCNYKVEKERLRHDIEMARLEHEARERDKQREHELKLLAGQLELEHLRVAASRPSQGPSQSGLAPPLVANWAIDPALQS</sequence>
<name>A0A1M2W5G7_TRAPU</name>
<dbReference type="OrthoDB" id="3255996at2759"/>
<accession>A0A1M2W5G7</accession>
<feature type="region of interest" description="Disordered" evidence="1">
    <location>
        <begin position="498"/>
        <end position="570"/>
    </location>
</feature>
<feature type="region of interest" description="Disordered" evidence="1">
    <location>
        <begin position="1"/>
        <end position="29"/>
    </location>
</feature>
<evidence type="ECO:0000256" key="1">
    <source>
        <dbReference type="SAM" id="MobiDB-lite"/>
    </source>
</evidence>
<protein>
    <submittedName>
        <fullName evidence="2">Uncharacterized protein</fullName>
    </submittedName>
</protein>
<feature type="region of interest" description="Disordered" evidence="1">
    <location>
        <begin position="271"/>
        <end position="316"/>
    </location>
</feature>
<reference evidence="2 3" key="1">
    <citation type="submission" date="2016-10" db="EMBL/GenBank/DDBJ databases">
        <title>Genome sequence of the basidiomycete white-rot fungus Trametes pubescens.</title>
        <authorList>
            <person name="Makela M.R."/>
            <person name="Granchi Z."/>
            <person name="Peng M."/>
            <person name="De Vries R.P."/>
            <person name="Grigoriev I."/>
            <person name="Riley R."/>
            <person name="Hilden K."/>
        </authorList>
    </citation>
    <scope>NUCLEOTIDE SEQUENCE [LARGE SCALE GENOMIC DNA]</scope>
    <source>
        <strain evidence="2 3">FBCC735</strain>
    </source>
</reference>
<keyword evidence="3" id="KW-1185">Reference proteome</keyword>
<feature type="compositionally biased region" description="Polar residues" evidence="1">
    <location>
        <begin position="531"/>
        <end position="540"/>
    </location>
</feature>
<organism evidence="2 3">
    <name type="scientific">Trametes pubescens</name>
    <name type="common">White-rot fungus</name>
    <dbReference type="NCBI Taxonomy" id="154538"/>
    <lineage>
        <taxon>Eukaryota</taxon>
        <taxon>Fungi</taxon>
        <taxon>Dikarya</taxon>
        <taxon>Basidiomycota</taxon>
        <taxon>Agaricomycotina</taxon>
        <taxon>Agaricomycetes</taxon>
        <taxon>Polyporales</taxon>
        <taxon>Polyporaceae</taxon>
        <taxon>Trametes</taxon>
    </lineage>
</organism>
<feature type="region of interest" description="Disordered" evidence="1">
    <location>
        <begin position="96"/>
        <end position="120"/>
    </location>
</feature>
<gene>
    <name evidence="2" type="ORF">TRAPUB_8398</name>
</gene>
<dbReference type="EMBL" id="MNAD01000209">
    <property type="protein sequence ID" value="OJT15043.1"/>
    <property type="molecule type" value="Genomic_DNA"/>
</dbReference>
<dbReference type="Proteomes" id="UP000184267">
    <property type="component" value="Unassembled WGS sequence"/>
</dbReference>
<evidence type="ECO:0000313" key="2">
    <source>
        <dbReference type="EMBL" id="OJT15043.1"/>
    </source>
</evidence>
<feature type="compositionally biased region" description="Polar residues" evidence="1">
    <location>
        <begin position="271"/>
        <end position="283"/>
    </location>
</feature>
<comment type="caution">
    <text evidence="2">The sequence shown here is derived from an EMBL/GenBank/DDBJ whole genome shotgun (WGS) entry which is preliminary data.</text>
</comment>
<proteinExistence type="predicted"/>
<feature type="compositionally biased region" description="Basic and acidic residues" evidence="1">
    <location>
        <begin position="498"/>
        <end position="511"/>
    </location>
</feature>
<dbReference type="AlphaFoldDB" id="A0A1M2W5G7"/>